<dbReference type="RefSeq" id="WP_043524968.1">
    <property type="nucleotide sequence ID" value="NZ_BAABKU010000012.1"/>
</dbReference>
<dbReference type="EMBL" id="JRTT01000014">
    <property type="protein sequence ID" value="KHD76992.1"/>
    <property type="molecule type" value="Genomic_DNA"/>
</dbReference>
<reference evidence="2 3" key="1">
    <citation type="submission" date="2014-10" db="EMBL/GenBank/DDBJ databases">
        <title>Draft genome sequence of Actinoplanes utahensis NRRL 12052.</title>
        <authorList>
            <person name="Velasco-Bucheli B."/>
            <person name="del Cerro C."/>
            <person name="Hormigo D."/>
            <person name="Garcia J.L."/>
            <person name="Acebal C."/>
            <person name="Arroyo M."/>
            <person name="de la Mata I."/>
        </authorList>
    </citation>
    <scope>NUCLEOTIDE SEQUENCE [LARGE SCALE GENOMIC DNA]</scope>
    <source>
        <strain evidence="2 3">NRRL 12052</strain>
    </source>
</reference>
<keyword evidence="2" id="KW-0830">Ubiquinone</keyword>
<organism evidence="2 3">
    <name type="scientific">Actinoplanes utahensis</name>
    <dbReference type="NCBI Taxonomy" id="1869"/>
    <lineage>
        <taxon>Bacteria</taxon>
        <taxon>Bacillati</taxon>
        <taxon>Actinomycetota</taxon>
        <taxon>Actinomycetes</taxon>
        <taxon>Micromonosporales</taxon>
        <taxon>Micromonosporaceae</taxon>
        <taxon>Actinoplanes</taxon>
    </lineage>
</organism>
<dbReference type="CDD" id="cd02440">
    <property type="entry name" value="AdoMet_MTases"/>
    <property type="match status" value="1"/>
</dbReference>
<dbReference type="Pfam" id="PF08241">
    <property type="entry name" value="Methyltransf_11"/>
    <property type="match status" value="1"/>
</dbReference>
<evidence type="ECO:0000313" key="3">
    <source>
        <dbReference type="Proteomes" id="UP000054537"/>
    </source>
</evidence>
<dbReference type="GO" id="GO:0032259">
    <property type="term" value="P:methylation"/>
    <property type="evidence" value="ECO:0007669"/>
    <property type="project" value="UniProtKB-KW"/>
</dbReference>
<comment type="caution">
    <text evidence="2">The sequence shown here is derived from an EMBL/GenBank/DDBJ whole genome shotgun (WGS) entry which is preliminary data.</text>
</comment>
<dbReference type="SUPFAM" id="SSF53335">
    <property type="entry name" value="S-adenosyl-L-methionine-dependent methyltransferases"/>
    <property type="match status" value="1"/>
</dbReference>
<proteinExistence type="predicted"/>
<protein>
    <submittedName>
        <fullName evidence="2">Ubiquinone biosynthesis methyltransferase UbiE</fullName>
    </submittedName>
</protein>
<sequence length="210" mass="23218">MPPPTTIAKSRRVWDRQAARYDRGMRYVEARLLAGGREWVASRATGRVLEVAVGTGLTLRHYPADIQLTGIELAPAMLDIARRRATALGRPADLREGDAHALSFPDESFDTVTCVLSLCAIADSATALTEMRRVLRPGGRLLLLDHVASTSRALHLLQWLVERVTLPLQGERFTQRTLPLVRATGFDIIEQERLKAGVVQRIHARKAPSG</sequence>
<keyword evidence="3" id="KW-1185">Reference proteome</keyword>
<dbReference type="GO" id="GO:0008757">
    <property type="term" value="F:S-adenosylmethionine-dependent methyltransferase activity"/>
    <property type="evidence" value="ECO:0007669"/>
    <property type="project" value="InterPro"/>
</dbReference>
<gene>
    <name evidence="2" type="ORF">MB27_13900</name>
</gene>
<accession>A0A0A6XA51</accession>
<dbReference type="PANTHER" id="PTHR42912">
    <property type="entry name" value="METHYLTRANSFERASE"/>
    <property type="match status" value="1"/>
</dbReference>
<keyword evidence="2" id="KW-0808">Transferase</keyword>
<keyword evidence="2" id="KW-0489">Methyltransferase</keyword>
<dbReference type="STRING" id="1869.MB27_13900"/>
<feature type="domain" description="Methyltransferase type 11" evidence="1">
    <location>
        <begin position="49"/>
        <end position="142"/>
    </location>
</feature>
<dbReference type="AlphaFoldDB" id="A0A0A6XA51"/>
<dbReference type="Gene3D" id="3.40.50.150">
    <property type="entry name" value="Vaccinia Virus protein VP39"/>
    <property type="match status" value="1"/>
</dbReference>
<evidence type="ECO:0000313" key="2">
    <source>
        <dbReference type="EMBL" id="KHD76992.1"/>
    </source>
</evidence>
<dbReference type="eggNOG" id="COG2226">
    <property type="taxonomic scope" value="Bacteria"/>
</dbReference>
<dbReference type="OrthoDB" id="65624at2"/>
<evidence type="ECO:0000259" key="1">
    <source>
        <dbReference type="Pfam" id="PF08241"/>
    </source>
</evidence>
<dbReference type="InterPro" id="IPR029063">
    <property type="entry name" value="SAM-dependent_MTases_sf"/>
</dbReference>
<dbReference type="InterPro" id="IPR013216">
    <property type="entry name" value="Methyltransf_11"/>
</dbReference>
<dbReference type="Proteomes" id="UP000054537">
    <property type="component" value="Unassembled WGS sequence"/>
</dbReference>
<name>A0A0A6XA51_ACTUT</name>
<dbReference type="InterPro" id="IPR050508">
    <property type="entry name" value="Methyltransf_Superfamily"/>
</dbReference>